<name>A0A1F6P7F5_9BACT</name>
<dbReference type="AlphaFoldDB" id="A0A1F6P7F5"/>
<evidence type="ECO:0000313" key="2">
    <source>
        <dbReference type="Proteomes" id="UP000176634"/>
    </source>
</evidence>
<reference evidence="1 2" key="1">
    <citation type="journal article" date="2016" name="Nat. Commun.">
        <title>Thousands of microbial genomes shed light on interconnected biogeochemical processes in an aquifer system.</title>
        <authorList>
            <person name="Anantharaman K."/>
            <person name="Brown C.T."/>
            <person name="Hug L.A."/>
            <person name="Sharon I."/>
            <person name="Castelle C.J."/>
            <person name="Probst A.J."/>
            <person name="Thomas B.C."/>
            <person name="Singh A."/>
            <person name="Wilkins M.J."/>
            <person name="Karaoz U."/>
            <person name="Brodie E.L."/>
            <person name="Williams K.H."/>
            <person name="Hubbard S.S."/>
            <person name="Banfield J.F."/>
        </authorList>
    </citation>
    <scope>NUCLEOTIDE SEQUENCE [LARGE SCALE GENOMIC DNA]</scope>
</reference>
<accession>A0A1F6P7F5</accession>
<evidence type="ECO:0000313" key="1">
    <source>
        <dbReference type="EMBL" id="OGH92102.1"/>
    </source>
</evidence>
<gene>
    <name evidence="1" type="ORF">A2563_00745</name>
</gene>
<protein>
    <submittedName>
        <fullName evidence="1">Uncharacterized protein</fullName>
    </submittedName>
</protein>
<comment type="caution">
    <text evidence="1">The sequence shown here is derived from an EMBL/GenBank/DDBJ whole genome shotgun (WGS) entry which is preliminary data.</text>
</comment>
<dbReference type="Proteomes" id="UP000176634">
    <property type="component" value="Unassembled WGS sequence"/>
</dbReference>
<sequence>MKKVLPLDEKLVVRMMNKFDAQVIASDSKEKLAKPEVRASMIEQAVDEILATKNSIHLVNREAYIQAVSSRLFREEKIVEMGEGAYLEMMKGARAAELRAPQEGEGYLKNK</sequence>
<dbReference type="EMBL" id="MFRA01000008">
    <property type="protein sequence ID" value="OGH92102.1"/>
    <property type="molecule type" value="Genomic_DNA"/>
</dbReference>
<organism evidence="1 2">
    <name type="scientific">Candidatus Magasanikbacteria bacterium RIFOXYD1_FULL_40_23</name>
    <dbReference type="NCBI Taxonomy" id="1798705"/>
    <lineage>
        <taxon>Bacteria</taxon>
        <taxon>Candidatus Magasanikiibacteriota</taxon>
    </lineage>
</organism>
<proteinExistence type="predicted"/>
<dbReference type="STRING" id="1798705.A2563_00745"/>